<proteinExistence type="predicted"/>
<sequence length="696" mass="70057">MDSKLVLTLLFVTLTGWFMGTYAQNTTVAPTISVTPVPTTITNATSNTPTPTITNTTAPSNTTAAPSNTTAAPSNTTAAPSNTTAAPSNTTAAPSNTTAAPSNTTAAPSNTTAAPSNTTAAPSNTTAAPSNTTAAPSNTTAAPSNTTAAPSNTTAAPPNTTAAPSNTTAAPSNTTAAPSNTTAAPSNTTTAPPNTTAAPSNTTAAPSNTTAAPSNTTAAPSNTTAAPPNTTAAPSNTTAAPSNTTAAPSNTTAAPSNTTTAPPNTTAAPTTPAPLVPDTNVTILNASITRTECGRKQLCAAQPRDCDPSNGTCFFLGAQALGGQNFMFDLAGESDGYIAATLSRNTQGVNDTTYICANNNGVVKFFSALLNNGKLTLTTLKVNTVRGKVSGKNIQCQFAATVPDSTSTTTKADTSTTSFSVSVSTGTYNATSEDLGSPTAKITTGVVDLANINATTDNQINSTTTTAPSNTTAAPTTPAPLVPDSTVTTLNTSLTRDNCSKTQLCVSKPSGCDPSSGTCFFLGAQQLGGQNFRFSLAGQSDGYVALTLSRNTTQGTNDTTYICANNNSVVKYISALLNNGKLTRTTLNVNNVKGKVNGKNIQCQFDATIPDSSSTTTRAATSTTSFSVSVSNGTYNATSDDLGSPTAQIRTNVVDLSNVTAAINNLITNAANAITIQQSMIQVLLITVGILTLSWL</sequence>
<keyword evidence="2" id="KW-0732">Signal</keyword>
<evidence type="ECO:0000256" key="2">
    <source>
        <dbReference type="SAM" id="SignalP"/>
    </source>
</evidence>
<name>A0AAZ1WWB9_OREAU</name>
<feature type="region of interest" description="Disordered" evidence="1">
    <location>
        <begin position="41"/>
        <end position="278"/>
    </location>
</feature>
<evidence type="ECO:0000256" key="1">
    <source>
        <dbReference type="SAM" id="MobiDB-lite"/>
    </source>
</evidence>
<feature type="chain" id="PRO_5044313362" evidence="2">
    <location>
        <begin position="24"/>
        <end position="696"/>
    </location>
</feature>
<evidence type="ECO:0000313" key="3">
    <source>
        <dbReference type="Ensembl" id="ENSOABP00000059798.1"/>
    </source>
</evidence>
<dbReference type="PANTHER" id="PTHR46902:SF1">
    <property type="entry name" value="DOMON DOMAIN-CONTAINING PROTEIN FRRS1L"/>
    <property type="match status" value="1"/>
</dbReference>
<dbReference type="RefSeq" id="XP_039465886.1">
    <property type="nucleotide sequence ID" value="XM_039609952.1"/>
</dbReference>
<dbReference type="Ensembl" id="ENSOABT00000080309.1">
    <property type="protein sequence ID" value="ENSOABP00000059798.1"/>
    <property type="gene ID" value="ENSOABG00000030969.1"/>
</dbReference>
<dbReference type="AlphaFoldDB" id="A0AAZ1WWB9"/>
<dbReference type="KEGG" id="oau:116319369"/>
<dbReference type="GO" id="GO:0099072">
    <property type="term" value="P:regulation of postsynaptic membrane neurotransmitter receptor levels"/>
    <property type="evidence" value="ECO:0007669"/>
    <property type="project" value="TreeGrafter"/>
</dbReference>
<dbReference type="GO" id="GO:1900449">
    <property type="term" value="P:regulation of glutamate receptor signaling pathway"/>
    <property type="evidence" value="ECO:0007669"/>
    <property type="project" value="InterPro"/>
</dbReference>
<dbReference type="Proteomes" id="UP000472276">
    <property type="component" value="Unassembled WGS sequence"/>
</dbReference>
<feature type="compositionally biased region" description="Low complexity" evidence="1">
    <location>
        <begin position="41"/>
        <end position="270"/>
    </location>
</feature>
<accession>A0AAZ1WWB9</accession>
<reference evidence="4" key="1">
    <citation type="submission" date="2020-03" db="EMBL/GenBank/DDBJ databases">
        <title>Evolution of repeat sequences and sex chromosomes of tilapia species revealed by chromosome-level genomes.</title>
        <authorList>
            <person name="Xu L."/>
            <person name="Tao W."/>
            <person name="Wang D."/>
            <person name="Zhou Q."/>
        </authorList>
    </citation>
    <scope>NUCLEOTIDE SEQUENCE [LARGE SCALE GENOMIC DNA]</scope>
    <source>
        <strain evidence="4">Israel</strain>
    </source>
</reference>
<feature type="compositionally biased region" description="Low complexity" evidence="1">
    <location>
        <begin position="459"/>
        <end position="476"/>
    </location>
</feature>
<keyword evidence="4" id="KW-1185">Reference proteome</keyword>
<dbReference type="PANTHER" id="PTHR46902">
    <property type="entry name" value="DOMON DOMAIN-CONTAINING PROTEIN FRRS1L"/>
    <property type="match status" value="1"/>
</dbReference>
<reference evidence="3" key="3">
    <citation type="submission" date="2025-09" db="UniProtKB">
        <authorList>
            <consortium name="Ensembl"/>
        </authorList>
    </citation>
    <scope>IDENTIFICATION</scope>
</reference>
<feature type="signal peptide" evidence="2">
    <location>
        <begin position="1"/>
        <end position="23"/>
    </location>
</feature>
<organism evidence="3 4">
    <name type="scientific">Oreochromis aureus</name>
    <name type="common">Israeli tilapia</name>
    <name type="synonym">Chromis aureus</name>
    <dbReference type="NCBI Taxonomy" id="47969"/>
    <lineage>
        <taxon>Eukaryota</taxon>
        <taxon>Metazoa</taxon>
        <taxon>Chordata</taxon>
        <taxon>Craniata</taxon>
        <taxon>Vertebrata</taxon>
        <taxon>Euteleostomi</taxon>
        <taxon>Actinopterygii</taxon>
        <taxon>Neopterygii</taxon>
        <taxon>Teleostei</taxon>
        <taxon>Neoteleostei</taxon>
        <taxon>Acanthomorphata</taxon>
        <taxon>Ovalentaria</taxon>
        <taxon>Cichlomorphae</taxon>
        <taxon>Cichliformes</taxon>
        <taxon>Cichlidae</taxon>
        <taxon>African cichlids</taxon>
        <taxon>Pseudocrenilabrinae</taxon>
        <taxon>Oreochromini</taxon>
        <taxon>Oreochromis</taxon>
    </lineage>
</organism>
<feature type="region of interest" description="Disordered" evidence="1">
    <location>
        <begin position="459"/>
        <end position="483"/>
    </location>
</feature>
<protein>
    <submittedName>
        <fullName evidence="3">Uncharacterized protein</fullName>
    </submittedName>
</protein>
<dbReference type="GeneID" id="116319369"/>
<reference evidence="3" key="2">
    <citation type="submission" date="2025-08" db="UniProtKB">
        <authorList>
            <consortium name="Ensembl"/>
        </authorList>
    </citation>
    <scope>IDENTIFICATION</scope>
</reference>
<evidence type="ECO:0000313" key="4">
    <source>
        <dbReference type="Proteomes" id="UP000472276"/>
    </source>
</evidence>
<gene>
    <name evidence="3" type="primary">LOC116319369</name>
</gene>
<dbReference type="InterPro" id="IPR042789">
    <property type="entry name" value="FRRS1L"/>
</dbReference>